<reference evidence="1 2" key="1">
    <citation type="submission" date="2019-06" db="EMBL/GenBank/DDBJ databases">
        <title>Whole genome shotgun sequence of Glutamicibacter uratoxydans NBRC 15515.</title>
        <authorList>
            <person name="Hosoyama A."/>
            <person name="Uohara A."/>
            <person name="Ohji S."/>
            <person name="Ichikawa N."/>
        </authorList>
    </citation>
    <scope>NUCLEOTIDE SEQUENCE [LARGE SCALE GENOMIC DNA]</scope>
    <source>
        <strain evidence="1 2">NBRC 15515</strain>
    </source>
</reference>
<proteinExistence type="predicted"/>
<evidence type="ECO:0000313" key="1">
    <source>
        <dbReference type="EMBL" id="GED07238.1"/>
    </source>
</evidence>
<gene>
    <name evidence="1" type="ORF">AUR04nite_27700</name>
</gene>
<dbReference type="SUPFAM" id="SSF56784">
    <property type="entry name" value="HAD-like"/>
    <property type="match status" value="1"/>
</dbReference>
<keyword evidence="2" id="KW-1185">Reference proteome</keyword>
<dbReference type="EMBL" id="BJNY01000017">
    <property type="protein sequence ID" value="GED07238.1"/>
    <property type="molecule type" value="Genomic_DNA"/>
</dbReference>
<evidence type="ECO:0000313" key="2">
    <source>
        <dbReference type="Proteomes" id="UP000316612"/>
    </source>
</evidence>
<organism evidence="1 2">
    <name type="scientific">Glutamicibacter uratoxydans</name>
    <name type="common">Arthrobacter uratoxydans</name>
    <dbReference type="NCBI Taxonomy" id="43667"/>
    <lineage>
        <taxon>Bacteria</taxon>
        <taxon>Bacillati</taxon>
        <taxon>Actinomycetota</taxon>
        <taxon>Actinomycetes</taxon>
        <taxon>Micrococcales</taxon>
        <taxon>Micrococcaceae</taxon>
        <taxon>Glutamicibacter</taxon>
    </lineage>
</organism>
<comment type="caution">
    <text evidence="1">The sequence shown here is derived from an EMBL/GenBank/DDBJ whole genome shotgun (WGS) entry which is preliminary data.</text>
</comment>
<sequence length="70" mass="7664">MRCAQIWSTARCAPRAENTSRIFPPARQFGARSLGVATGNYTAQQLQQAGADAVFGSLNQAQTMLEFLWT</sequence>
<dbReference type="InterPro" id="IPR036412">
    <property type="entry name" value="HAD-like_sf"/>
</dbReference>
<dbReference type="Proteomes" id="UP000316612">
    <property type="component" value="Unassembled WGS sequence"/>
</dbReference>
<dbReference type="Gene3D" id="3.40.50.1000">
    <property type="entry name" value="HAD superfamily/HAD-like"/>
    <property type="match status" value="1"/>
</dbReference>
<name>A0A4Y4DV46_GLUUR</name>
<dbReference type="InterPro" id="IPR023214">
    <property type="entry name" value="HAD_sf"/>
</dbReference>
<protein>
    <submittedName>
        <fullName evidence="1">Uncharacterized protein</fullName>
    </submittedName>
</protein>
<accession>A0A4Y4DV46</accession>
<dbReference type="AlphaFoldDB" id="A0A4Y4DV46"/>